<dbReference type="SUPFAM" id="SSF103515">
    <property type="entry name" value="Autotransporter"/>
    <property type="match status" value="1"/>
</dbReference>
<dbReference type="RefSeq" id="WP_012863361.1">
    <property type="nucleotide sequence ID" value="NC_013517.1"/>
</dbReference>
<evidence type="ECO:0000313" key="4">
    <source>
        <dbReference type="EMBL" id="ACZ10786.1"/>
    </source>
</evidence>
<dbReference type="InterPro" id="IPR036709">
    <property type="entry name" value="Autotransporte_beta_dom_sf"/>
</dbReference>
<feature type="domain" description="Autotransporter" evidence="3">
    <location>
        <begin position="1079"/>
        <end position="1346"/>
    </location>
</feature>
<dbReference type="InterPro" id="IPR005546">
    <property type="entry name" value="Autotransporte_beta"/>
</dbReference>
<dbReference type="KEGG" id="str:Sterm_3954"/>
<feature type="signal peptide" evidence="2">
    <location>
        <begin position="1"/>
        <end position="19"/>
    </location>
</feature>
<organism evidence="4 5">
    <name type="scientific">Sebaldella termitidis (strain ATCC 33386 / NCTC 11300)</name>
    <dbReference type="NCBI Taxonomy" id="526218"/>
    <lineage>
        <taxon>Bacteria</taxon>
        <taxon>Fusobacteriati</taxon>
        <taxon>Fusobacteriota</taxon>
        <taxon>Fusobacteriia</taxon>
        <taxon>Fusobacteriales</taxon>
        <taxon>Leptotrichiaceae</taxon>
        <taxon>Sebaldella</taxon>
    </lineage>
</organism>
<keyword evidence="5" id="KW-1185">Reference proteome</keyword>
<dbReference type="EMBL" id="CP001739">
    <property type="protein sequence ID" value="ACZ10786.1"/>
    <property type="molecule type" value="Genomic_DNA"/>
</dbReference>
<evidence type="ECO:0000256" key="1">
    <source>
        <dbReference type="SAM" id="MobiDB-lite"/>
    </source>
</evidence>
<sequence length="1348" mass="142587">MKMKKIMFLMALISVISNAEITVNSSQDTRNISKRINSIDDMTVNGDGAYKNGGDPKDMDYTKFLNGYSVDGDGFVSIDDDVLIFENNHVIDLNGEYNSGIMVKNNGSAGNSGIINIYGKGGIGLFTGDGTGTLVNRQTGIINVSNSGIGIASAGWPYNNFIGSIRNDGTITIDGAGTGIRISGAIDRDGGTAENNGKIELNGGGDSIGVYVGEYNTFINNGEISGTTIGTEKTTLISAVNQGQIINSADGILRGMNNAVGIEVSNAYNSNKSKVINDGYILTENGDGIFVIGADVVNNGIISSGTVGIRSTKYSGEVPASIVLNNGIIQVQENGTGIYGVASTVENNGIIEINGNNTTGIRIRGYLDEANATLINNADITADQNKQNVILLKAVGSGVTGEGNADLYNNANLTAEGEDSVAIYSQNAANVHNRGNITVNNGTGIMLQNSSLNEGDNIGTITVRGFGTGISADSVNSNIVNNGTINLEGNGTGIYITSGNIGENKNSINLNGAGGTGVHIYRAGTAFVNFGSVVSSGGPDNTGIRSEEGNLQNLGDITIYNGTGIESTGSYTINAGTINNKGPESKGISSYSSRIDNTGRIAGDGTGIDMKDNSILLNDGVIEAFGTGTGVISTGSFILNSKGGIISSEYNSGISAFDSSVENYGIIKSMDSSGIISNFSSVINKELINSVNGTGIESSNSYVLNEGTVISGNKGIYADNNTGTINTGVINSAAGVEITAGSNEYSGHFLNTGEINGLDYAIKFNNGDNVLELNNGSKISGKIQGSEGDNTVIVSGNVELDELTDFSKLVVMGDTALNGNIYLKPTNNENYYTAAFSSSKDLTDISNEASLGNLVLTGTINVGVDYDGITDETSKTGKIIADSINVQNGDLVLSNGGKTAKSITEESGLTNTGDQIRVKSIVISSKQQAVDPEFQFSTSEDMKAGEDWISETVSRIENGVTVLDELYTNVKVPVPPVEPDLNPIDENTDTDSSGGGSPAEPAEDNGKAIPSDNENTSGDSEIVVDPIYPAEKNTNSDDSKKPAAAVKINYVPRNRADLDNMNKITSISEKILDTEVDFMKPRETITSLEYIGTKGNTDFNQNSMHNYNYDTDADGISGSIVHKLNDNISAGITIGYIDNDVRYSNNDTEEINSANINIFGKYQAGNFSFDAHAGYGHNGHKQKIDWLGAGIQEGRYDSNVVKTGISFGYNQKLYNDSIILRPDFGVEYTSVYEGTIKTENMSDISSVKGDGLSGKIGLNLMNTTGKLRWNAGIGYERSFTDTYHKERNMVNNYKMAKLDYGQDNWSANIDLNYGLTDKIIIKSGYEYENNENYENHNFKAGISYILDK</sequence>
<dbReference type="Proteomes" id="UP000000845">
    <property type="component" value="Chromosome"/>
</dbReference>
<evidence type="ECO:0000256" key="2">
    <source>
        <dbReference type="SAM" id="SignalP"/>
    </source>
</evidence>
<dbReference type="HOGENOM" id="CLU_257871_0_0_0"/>
<accession>D1AGR6</accession>
<feature type="chain" id="PRO_5003019794" evidence="2">
    <location>
        <begin position="20"/>
        <end position="1348"/>
    </location>
</feature>
<evidence type="ECO:0000313" key="5">
    <source>
        <dbReference type="Proteomes" id="UP000000845"/>
    </source>
</evidence>
<dbReference type="eggNOG" id="COG4625">
    <property type="taxonomic scope" value="Bacteria"/>
</dbReference>
<dbReference type="SMART" id="SM00869">
    <property type="entry name" value="Autotransporter"/>
    <property type="match status" value="1"/>
</dbReference>
<name>D1AGR6_SEBTE</name>
<reference evidence="4 5" key="2">
    <citation type="journal article" date="2010" name="Stand. Genomic Sci.">
        <title>Complete genome sequence of Sebaldella termitidis type strain (NCTC 11300).</title>
        <authorList>
            <person name="Harmon-Smith M."/>
            <person name="Celia L."/>
            <person name="Chertkov O."/>
            <person name="Lapidus A."/>
            <person name="Copeland A."/>
            <person name="Glavina Del Rio T."/>
            <person name="Nolan M."/>
            <person name="Lucas S."/>
            <person name="Tice H."/>
            <person name="Cheng J.F."/>
            <person name="Han C."/>
            <person name="Detter J.C."/>
            <person name="Bruce D."/>
            <person name="Goodwin L."/>
            <person name="Pitluck S."/>
            <person name="Pati A."/>
            <person name="Liolios K."/>
            <person name="Ivanova N."/>
            <person name="Mavromatis K."/>
            <person name="Mikhailova N."/>
            <person name="Chen A."/>
            <person name="Palaniappan K."/>
            <person name="Land M."/>
            <person name="Hauser L."/>
            <person name="Chang Y.J."/>
            <person name="Jeffries C.D."/>
            <person name="Brettin T."/>
            <person name="Goker M."/>
            <person name="Beck B."/>
            <person name="Bristow J."/>
            <person name="Eisen J.A."/>
            <person name="Markowitz V."/>
            <person name="Hugenholtz P."/>
            <person name="Kyrpides N.C."/>
            <person name="Klenk H.P."/>
            <person name="Chen F."/>
        </authorList>
    </citation>
    <scope>NUCLEOTIDE SEQUENCE [LARGE SCALE GENOMIC DNA]</scope>
    <source>
        <strain evidence="5">ATCC 33386 / NCTC 11300</strain>
    </source>
</reference>
<dbReference type="STRING" id="526218.Sterm_3954"/>
<evidence type="ECO:0000259" key="3">
    <source>
        <dbReference type="PROSITE" id="PS51208"/>
    </source>
</evidence>
<dbReference type="Gene3D" id="2.40.128.130">
    <property type="entry name" value="Autotransporter beta-domain"/>
    <property type="match status" value="1"/>
</dbReference>
<proteinExistence type="predicted"/>
<keyword evidence="2" id="KW-0732">Signal</keyword>
<feature type="region of interest" description="Disordered" evidence="1">
    <location>
        <begin position="973"/>
        <end position="1021"/>
    </location>
</feature>
<gene>
    <name evidence="4" type="ordered locus">Sterm_3954</name>
</gene>
<dbReference type="PROSITE" id="PS51208">
    <property type="entry name" value="AUTOTRANSPORTER"/>
    <property type="match status" value="1"/>
</dbReference>
<reference evidence="5" key="1">
    <citation type="submission" date="2009-09" db="EMBL/GenBank/DDBJ databases">
        <title>The complete chromosome of Sebaldella termitidis ATCC 33386.</title>
        <authorList>
            <consortium name="US DOE Joint Genome Institute (JGI-PGF)"/>
            <person name="Lucas S."/>
            <person name="Copeland A."/>
            <person name="Lapidus A."/>
            <person name="Glavina del Rio T."/>
            <person name="Dalin E."/>
            <person name="Tice H."/>
            <person name="Bruce D."/>
            <person name="Goodwin L."/>
            <person name="Pitluck S."/>
            <person name="Kyrpides N."/>
            <person name="Mavromatis K."/>
            <person name="Ivanova N."/>
            <person name="Mikhailova N."/>
            <person name="Sims D."/>
            <person name="Meincke L."/>
            <person name="Brettin T."/>
            <person name="Detter J.C."/>
            <person name="Han C."/>
            <person name="Larimer F."/>
            <person name="Land M."/>
            <person name="Hauser L."/>
            <person name="Markowitz V."/>
            <person name="Cheng J.F."/>
            <person name="Hugenholtz P."/>
            <person name="Woyke T."/>
            <person name="Wu D."/>
            <person name="Eisen J.A."/>
        </authorList>
    </citation>
    <scope>NUCLEOTIDE SEQUENCE [LARGE SCALE GENOMIC DNA]</scope>
    <source>
        <strain evidence="5">ATCC 33386 / NCTC 11300</strain>
    </source>
</reference>
<protein>
    <submittedName>
        <fullName evidence="4">Outer membrane autotransporter barrel domain protein</fullName>
    </submittedName>
</protein>